<dbReference type="Gene3D" id="3.40.1480.10">
    <property type="entry name" value="MOFRL domain"/>
    <property type="match status" value="1"/>
</dbReference>
<proteinExistence type="predicted"/>
<dbReference type="InterPro" id="IPR025286">
    <property type="entry name" value="MOFRL_assoc_dom"/>
</dbReference>
<dbReference type="GO" id="GO:0005737">
    <property type="term" value="C:cytoplasm"/>
    <property type="evidence" value="ECO:0007669"/>
    <property type="project" value="TreeGrafter"/>
</dbReference>
<sequence length="407" mass="41853">MDTRTRAMNYFTAGVDAADPERGVEAALAGAKFSNPTLIAIGKAARAMTQAALRHMSPETVIVVTNYENAMPLAGAEVIAAAHPIPDAEGACAALRVEEALSMAQGDVVILISGGGSALLPAPVMGVSLEDKAKVNAVLLASGADIGTMNLVRQQLSRLKGGGLLRAAAPSFVTTLALSDVVDNDLRVIASGPSIAPIGTREDAVTALKHLNIWEKMPRSVQEHLTAPEPDLGPLPDSEITLVGSNQHSVDAMVALAQAEAPVHVYPSPLVGDVGEAAQKIIDFSQSAGEGKGVYLFGGETTVALTGDGLGGRNQELCLQVVKRAKAQGITNFTFLSGGTDGRDGPTDAAGGIVDDATTARLVAAGLDLDDVLARNDSYHALEATGDLLKIGATGTNVADLQVFIRE</sequence>
<evidence type="ECO:0000313" key="3">
    <source>
        <dbReference type="EMBL" id="RPE71152.1"/>
    </source>
</evidence>
<feature type="domain" description="MOFRL" evidence="1">
    <location>
        <begin position="294"/>
        <end position="400"/>
    </location>
</feature>
<dbReference type="PANTHER" id="PTHR12227:SF0">
    <property type="entry name" value="GLYCERATE KINASE"/>
    <property type="match status" value="1"/>
</dbReference>
<organism evidence="3 4">
    <name type="scientific">Pacificibacter maritimus</name>
    <dbReference type="NCBI Taxonomy" id="762213"/>
    <lineage>
        <taxon>Bacteria</taxon>
        <taxon>Pseudomonadati</taxon>
        <taxon>Pseudomonadota</taxon>
        <taxon>Alphaproteobacteria</taxon>
        <taxon>Rhodobacterales</taxon>
        <taxon>Roseobacteraceae</taxon>
        <taxon>Pacificibacter</taxon>
    </lineage>
</organism>
<keyword evidence="4" id="KW-1185">Reference proteome</keyword>
<dbReference type="InterPro" id="IPR037035">
    <property type="entry name" value="GK-like_C_sf"/>
</dbReference>
<name>A0A3N4UKM0_9RHOB</name>
<reference evidence="3 4" key="1">
    <citation type="submission" date="2018-11" db="EMBL/GenBank/DDBJ databases">
        <title>Genomic Encyclopedia of Type Strains, Phase IV (KMG-IV): sequencing the most valuable type-strain genomes for metagenomic binning, comparative biology and taxonomic classification.</title>
        <authorList>
            <person name="Goeker M."/>
        </authorList>
    </citation>
    <scope>NUCLEOTIDE SEQUENCE [LARGE SCALE GENOMIC DNA]</scope>
    <source>
        <strain evidence="3 4">DSM 104731</strain>
    </source>
</reference>
<gene>
    <name evidence="3" type="ORF">EDD53_0266</name>
</gene>
<feature type="domain" description="MOFRL-associated" evidence="2">
    <location>
        <begin position="8"/>
        <end position="225"/>
    </location>
</feature>
<dbReference type="OrthoDB" id="9766552at2"/>
<dbReference type="InterPro" id="IPR039760">
    <property type="entry name" value="MOFRL_protein"/>
</dbReference>
<dbReference type="InterPro" id="IPR038614">
    <property type="entry name" value="GK_N_sf"/>
</dbReference>
<evidence type="ECO:0000313" key="4">
    <source>
        <dbReference type="Proteomes" id="UP000269689"/>
    </source>
</evidence>
<dbReference type="Gene3D" id="3.40.50.10180">
    <property type="entry name" value="Glycerate kinase, MOFRL-like N-terminal domain"/>
    <property type="match status" value="1"/>
</dbReference>
<keyword evidence="3" id="KW-0670">Pyruvate</keyword>
<protein>
    <submittedName>
        <fullName evidence="3">Hydroxypyruvate reductase</fullName>
    </submittedName>
</protein>
<dbReference type="AlphaFoldDB" id="A0A3N4UKM0"/>
<dbReference type="InterPro" id="IPR007835">
    <property type="entry name" value="MOFRL"/>
</dbReference>
<dbReference type="Proteomes" id="UP000269689">
    <property type="component" value="Unassembled WGS sequence"/>
</dbReference>
<accession>A0A3N4UKM0</accession>
<dbReference type="Pfam" id="PF13660">
    <property type="entry name" value="DUF4147"/>
    <property type="match status" value="1"/>
</dbReference>
<dbReference type="PANTHER" id="PTHR12227">
    <property type="entry name" value="GLYCERATE KINASE"/>
    <property type="match status" value="1"/>
</dbReference>
<dbReference type="Pfam" id="PF05161">
    <property type="entry name" value="MOFRL"/>
    <property type="match status" value="1"/>
</dbReference>
<dbReference type="EMBL" id="RKQK01000001">
    <property type="protein sequence ID" value="RPE71152.1"/>
    <property type="molecule type" value="Genomic_DNA"/>
</dbReference>
<comment type="caution">
    <text evidence="3">The sequence shown here is derived from an EMBL/GenBank/DDBJ whole genome shotgun (WGS) entry which is preliminary data.</text>
</comment>
<dbReference type="GO" id="GO:0008887">
    <property type="term" value="F:glycerate kinase activity"/>
    <property type="evidence" value="ECO:0007669"/>
    <property type="project" value="InterPro"/>
</dbReference>
<evidence type="ECO:0000259" key="2">
    <source>
        <dbReference type="Pfam" id="PF13660"/>
    </source>
</evidence>
<dbReference type="SUPFAM" id="SSF82544">
    <property type="entry name" value="GckA/TtuD-like"/>
    <property type="match status" value="1"/>
</dbReference>
<evidence type="ECO:0000259" key="1">
    <source>
        <dbReference type="Pfam" id="PF05161"/>
    </source>
</evidence>